<evidence type="ECO:0000256" key="1">
    <source>
        <dbReference type="ARBA" id="ARBA00004196"/>
    </source>
</evidence>
<reference evidence="8 9" key="1">
    <citation type="submission" date="2019-07" db="EMBL/GenBank/DDBJ databases">
        <authorList>
            <person name="Kim J."/>
        </authorList>
    </citation>
    <scope>NUCLEOTIDE SEQUENCE [LARGE SCALE GENOMIC DNA]</scope>
    <source>
        <strain evidence="8 9">N4</strain>
    </source>
</reference>
<accession>A0A559J3X0</accession>
<organism evidence="8 9">
    <name type="scientific">Paenibacillus agilis</name>
    <dbReference type="NCBI Taxonomy" id="3020863"/>
    <lineage>
        <taxon>Bacteria</taxon>
        <taxon>Bacillati</taxon>
        <taxon>Bacillota</taxon>
        <taxon>Bacilli</taxon>
        <taxon>Bacillales</taxon>
        <taxon>Paenibacillaceae</taxon>
        <taxon>Paenibacillus</taxon>
    </lineage>
</organism>
<feature type="region of interest" description="Disordered" evidence="5">
    <location>
        <begin position="28"/>
        <end position="53"/>
    </location>
</feature>
<evidence type="ECO:0000256" key="5">
    <source>
        <dbReference type="SAM" id="MobiDB-lite"/>
    </source>
</evidence>
<dbReference type="PROSITE" id="PS51257">
    <property type="entry name" value="PROKAR_LIPOPROTEIN"/>
    <property type="match status" value="1"/>
</dbReference>
<comment type="caution">
    <text evidence="8">The sequence shown here is derived from an EMBL/GenBank/DDBJ whole genome shotgun (WGS) entry which is preliminary data.</text>
</comment>
<proteinExistence type="inferred from homology"/>
<keyword evidence="4 6" id="KW-0732">Signal</keyword>
<gene>
    <name evidence="8" type="ORF">FPZ44_01105</name>
</gene>
<name>A0A559J3X0_9BACL</name>
<evidence type="ECO:0000313" key="8">
    <source>
        <dbReference type="EMBL" id="TVX94516.1"/>
    </source>
</evidence>
<dbReference type="InterPro" id="IPR051313">
    <property type="entry name" value="Bact_iron-sidero_bind"/>
</dbReference>
<feature type="signal peptide" evidence="6">
    <location>
        <begin position="1"/>
        <end position="24"/>
    </location>
</feature>
<comment type="subcellular location">
    <subcellularLocation>
        <location evidence="1">Cell envelope</location>
    </subcellularLocation>
</comment>
<feature type="chain" id="PRO_5039125279" evidence="6">
    <location>
        <begin position="25"/>
        <end position="334"/>
    </location>
</feature>
<feature type="compositionally biased region" description="Polar residues" evidence="5">
    <location>
        <begin position="29"/>
        <end position="49"/>
    </location>
</feature>
<keyword evidence="3" id="KW-0813">Transport</keyword>
<dbReference type="GO" id="GO:0030288">
    <property type="term" value="C:outer membrane-bounded periplasmic space"/>
    <property type="evidence" value="ECO:0007669"/>
    <property type="project" value="TreeGrafter"/>
</dbReference>
<dbReference type="PANTHER" id="PTHR30532">
    <property type="entry name" value="IRON III DICITRATE-BINDING PERIPLASMIC PROTEIN"/>
    <property type="match status" value="1"/>
</dbReference>
<dbReference type="Pfam" id="PF01497">
    <property type="entry name" value="Peripla_BP_2"/>
    <property type="match status" value="1"/>
</dbReference>
<evidence type="ECO:0000256" key="6">
    <source>
        <dbReference type="SAM" id="SignalP"/>
    </source>
</evidence>
<dbReference type="PANTHER" id="PTHR30532:SF10">
    <property type="entry name" value="IRON-UPTAKE SYSTEM-BINDING PROTEIN"/>
    <property type="match status" value="1"/>
</dbReference>
<comment type="similarity">
    <text evidence="2">Belongs to the bacterial solute-binding protein 8 family.</text>
</comment>
<dbReference type="EMBL" id="VNJK01000001">
    <property type="protein sequence ID" value="TVX94516.1"/>
    <property type="molecule type" value="Genomic_DNA"/>
</dbReference>
<feature type="domain" description="Fe/B12 periplasmic-binding" evidence="7">
    <location>
        <begin position="75"/>
        <end position="334"/>
    </location>
</feature>
<dbReference type="Gene3D" id="3.40.50.1980">
    <property type="entry name" value="Nitrogenase molybdenum iron protein domain"/>
    <property type="match status" value="2"/>
</dbReference>
<protein>
    <submittedName>
        <fullName evidence="8">ABC transporter substrate-binding protein</fullName>
    </submittedName>
</protein>
<dbReference type="AlphaFoldDB" id="A0A559J3X0"/>
<dbReference type="GO" id="GO:1901678">
    <property type="term" value="P:iron coordination entity transport"/>
    <property type="evidence" value="ECO:0007669"/>
    <property type="project" value="UniProtKB-ARBA"/>
</dbReference>
<evidence type="ECO:0000256" key="3">
    <source>
        <dbReference type="ARBA" id="ARBA00022448"/>
    </source>
</evidence>
<evidence type="ECO:0000256" key="2">
    <source>
        <dbReference type="ARBA" id="ARBA00008814"/>
    </source>
</evidence>
<dbReference type="RefSeq" id="WP_144991619.1">
    <property type="nucleotide sequence ID" value="NZ_VNJK01000001.1"/>
</dbReference>
<dbReference type="SUPFAM" id="SSF53807">
    <property type="entry name" value="Helical backbone' metal receptor"/>
    <property type="match status" value="1"/>
</dbReference>
<dbReference type="InterPro" id="IPR002491">
    <property type="entry name" value="ABC_transptr_periplasmic_BD"/>
</dbReference>
<dbReference type="OrthoDB" id="26763at2"/>
<keyword evidence="9" id="KW-1185">Reference proteome</keyword>
<evidence type="ECO:0000259" key="7">
    <source>
        <dbReference type="PROSITE" id="PS50983"/>
    </source>
</evidence>
<evidence type="ECO:0000313" key="9">
    <source>
        <dbReference type="Proteomes" id="UP000318102"/>
    </source>
</evidence>
<evidence type="ECO:0000256" key="4">
    <source>
        <dbReference type="ARBA" id="ARBA00022729"/>
    </source>
</evidence>
<sequence length="334" mass="36851">MKQRFWQFALISVMVFLLAACGSAKQEGATDNKTAPTSQQETGQSQPAATETAKGTREITYLGKTYTVPEKAENIVVAGSIESMEDALVLGTNLTGASSVGGSFPQMFAEITKTATDIGQKQQPNFETMLKLKPDVILGSTKFPADKTEKMEKIAPTIPVSHKAVDWEANLLLLAELTGQQDKANELLQQYKKDLEAAKPKIGAEYKDKKVIALRLRGLELCLYAESVFFNPTLYDELGLTVPAEIKATKKQEIISIEKFSEINPDVIFLQFAESENKKNVKILEELQNNPIWKNLDAVKNNKVFINVVDPDAQGGTFWSKQQFLKAAVEKLGS</sequence>
<dbReference type="PROSITE" id="PS50983">
    <property type="entry name" value="FE_B12_PBP"/>
    <property type="match status" value="1"/>
</dbReference>
<dbReference type="Proteomes" id="UP000318102">
    <property type="component" value="Unassembled WGS sequence"/>
</dbReference>